<name>A0A820F7L0_9BILA</name>
<dbReference type="OrthoDB" id="275637at2759"/>
<dbReference type="EMBL" id="CAJNOO010012605">
    <property type="protein sequence ID" value="CAF1508358.1"/>
    <property type="molecule type" value="Genomic_DNA"/>
</dbReference>
<gene>
    <name evidence="2" type="ORF">OTI717_LOCUS40735</name>
    <name evidence="1" type="ORF">RFH988_LOCUS38994</name>
</gene>
<feature type="non-terminal residue" evidence="2">
    <location>
        <position position="1"/>
    </location>
</feature>
<evidence type="ECO:0000313" key="3">
    <source>
        <dbReference type="Proteomes" id="UP000663823"/>
    </source>
</evidence>
<protein>
    <submittedName>
        <fullName evidence="2">Uncharacterized protein</fullName>
    </submittedName>
</protein>
<proteinExistence type="predicted"/>
<dbReference type="Proteomes" id="UP000663882">
    <property type="component" value="Unassembled WGS sequence"/>
</dbReference>
<sequence length="42" mass="4559">TEQSRRANVIAAEGDTRAADLIGKVLDEAGDGKFSNIFYYPV</sequence>
<reference evidence="2" key="1">
    <citation type="submission" date="2021-02" db="EMBL/GenBank/DDBJ databases">
        <authorList>
            <person name="Nowell W R."/>
        </authorList>
    </citation>
    <scope>NUCLEOTIDE SEQUENCE</scope>
</reference>
<evidence type="ECO:0000313" key="1">
    <source>
        <dbReference type="EMBL" id="CAF1508358.1"/>
    </source>
</evidence>
<dbReference type="EMBL" id="CAJOAX010034892">
    <property type="protein sequence ID" value="CAF4260281.1"/>
    <property type="molecule type" value="Genomic_DNA"/>
</dbReference>
<evidence type="ECO:0000313" key="2">
    <source>
        <dbReference type="EMBL" id="CAF4260281.1"/>
    </source>
</evidence>
<dbReference type="Proteomes" id="UP000663823">
    <property type="component" value="Unassembled WGS sequence"/>
</dbReference>
<organism evidence="2 3">
    <name type="scientific">Rotaria sordida</name>
    <dbReference type="NCBI Taxonomy" id="392033"/>
    <lineage>
        <taxon>Eukaryota</taxon>
        <taxon>Metazoa</taxon>
        <taxon>Spiralia</taxon>
        <taxon>Gnathifera</taxon>
        <taxon>Rotifera</taxon>
        <taxon>Eurotatoria</taxon>
        <taxon>Bdelloidea</taxon>
        <taxon>Philodinida</taxon>
        <taxon>Philodinidae</taxon>
        <taxon>Rotaria</taxon>
    </lineage>
</organism>
<accession>A0A820F7L0</accession>
<dbReference type="AlphaFoldDB" id="A0A820F7L0"/>
<comment type="caution">
    <text evidence="2">The sequence shown here is derived from an EMBL/GenBank/DDBJ whole genome shotgun (WGS) entry which is preliminary data.</text>
</comment>